<reference evidence="1" key="2">
    <citation type="journal article" date="2024" name="Plant">
        <title>Genomic evolution and insights into agronomic trait innovations of Sesamum species.</title>
        <authorList>
            <person name="Miao H."/>
            <person name="Wang L."/>
            <person name="Qu L."/>
            <person name="Liu H."/>
            <person name="Sun Y."/>
            <person name="Le M."/>
            <person name="Wang Q."/>
            <person name="Wei S."/>
            <person name="Zheng Y."/>
            <person name="Lin W."/>
            <person name="Duan Y."/>
            <person name="Cao H."/>
            <person name="Xiong S."/>
            <person name="Wang X."/>
            <person name="Wei L."/>
            <person name="Li C."/>
            <person name="Ma Q."/>
            <person name="Ju M."/>
            <person name="Zhao R."/>
            <person name="Li G."/>
            <person name="Mu C."/>
            <person name="Tian Q."/>
            <person name="Mei H."/>
            <person name="Zhang T."/>
            <person name="Gao T."/>
            <person name="Zhang H."/>
        </authorList>
    </citation>
    <scope>NUCLEOTIDE SEQUENCE</scope>
    <source>
        <strain evidence="1">3651</strain>
    </source>
</reference>
<protein>
    <submittedName>
        <fullName evidence="1">Uncharacterized protein</fullName>
    </submittedName>
</protein>
<gene>
    <name evidence="1" type="ORF">Salat_2892300</name>
</gene>
<dbReference type="AlphaFoldDB" id="A0AAE1XJB8"/>
<accession>A0AAE1XJB8</accession>
<comment type="caution">
    <text evidence="1">The sequence shown here is derived from an EMBL/GenBank/DDBJ whole genome shotgun (WGS) entry which is preliminary data.</text>
</comment>
<reference evidence="1" key="1">
    <citation type="submission" date="2020-06" db="EMBL/GenBank/DDBJ databases">
        <authorList>
            <person name="Li T."/>
            <person name="Hu X."/>
            <person name="Zhang T."/>
            <person name="Song X."/>
            <person name="Zhang H."/>
            <person name="Dai N."/>
            <person name="Sheng W."/>
            <person name="Hou X."/>
            <person name="Wei L."/>
        </authorList>
    </citation>
    <scope>NUCLEOTIDE SEQUENCE</scope>
    <source>
        <strain evidence="1">3651</strain>
        <tissue evidence="1">Leaf</tissue>
    </source>
</reference>
<sequence length="112" mass="12434">MIELHRDIKKSERKGSKVLRHCAPKTTSTPKIWEDIEWSGEEVGLLVINASRQWLKQWSHKDISFVATICPRVSHLTVENASGQEAGQGVEDGMVARGHHAVGVGRLGLLDQ</sequence>
<evidence type="ECO:0000313" key="2">
    <source>
        <dbReference type="Proteomes" id="UP001293254"/>
    </source>
</evidence>
<evidence type="ECO:0000313" key="1">
    <source>
        <dbReference type="EMBL" id="KAK4412452.1"/>
    </source>
</evidence>
<organism evidence="1 2">
    <name type="scientific">Sesamum alatum</name>
    <dbReference type="NCBI Taxonomy" id="300844"/>
    <lineage>
        <taxon>Eukaryota</taxon>
        <taxon>Viridiplantae</taxon>
        <taxon>Streptophyta</taxon>
        <taxon>Embryophyta</taxon>
        <taxon>Tracheophyta</taxon>
        <taxon>Spermatophyta</taxon>
        <taxon>Magnoliopsida</taxon>
        <taxon>eudicotyledons</taxon>
        <taxon>Gunneridae</taxon>
        <taxon>Pentapetalae</taxon>
        <taxon>asterids</taxon>
        <taxon>lamiids</taxon>
        <taxon>Lamiales</taxon>
        <taxon>Pedaliaceae</taxon>
        <taxon>Sesamum</taxon>
    </lineage>
</organism>
<name>A0AAE1XJB8_9LAMI</name>
<keyword evidence="2" id="KW-1185">Reference proteome</keyword>
<dbReference type="Proteomes" id="UP001293254">
    <property type="component" value="Unassembled WGS sequence"/>
</dbReference>
<proteinExistence type="predicted"/>
<dbReference type="EMBL" id="JACGWO010000013">
    <property type="protein sequence ID" value="KAK4412452.1"/>
    <property type="molecule type" value="Genomic_DNA"/>
</dbReference>